<dbReference type="SUPFAM" id="SSF54928">
    <property type="entry name" value="RNA-binding domain, RBD"/>
    <property type="match status" value="1"/>
</dbReference>
<dbReference type="GeneID" id="30994063"/>
<organism evidence="1 2">
    <name type="scientific">Hyphopichia burtonii NRRL Y-1933</name>
    <dbReference type="NCBI Taxonomy" id="984485"/>
    <lineage>
        <taxon>Eukaryota</taxon>
        <taxon>Fungi</taxon>
        <taxon>Dikarya</taxon>
        <taxon>Ascomycota</taxon>
        <taxon>Saccharomycotina</taxon>
        <taxon>Pichiomycetes</taxon>
        <taxon>Debaryomycetaceae</taxon>
        <taxon>Hyphopichia</taxon>
    </lineage>
</organism>
<sequence>MNKSKSYSQLKNVNFNQSNRLIKARKLTHSTNHNRALILKNFSVNTSTDSIISQITCGPLEKLNYRHHPANPTLEIHFVLSEGARKFYNYCTTTGFVVVDGKRLEVEWANESNTEDTTGSMGVPKYLFNEIVHGSARRVLICLKIVPDKPLNHLSLTDFPNPELHLSKDFDIDLIKHDFSKYGEIVEFGAVISRKLCFSIHFTDIRSAILAKTDLENKDSMMNAKYHDWFFWYGKDPTDKPCYHL</sequence>
<name>A0A1E4RSJ4_9ASCO</name>
<evidence type="ECO:0000313" key="2">
    <source>
        <dbReference type="Proteomes" id="UP000095085"/>
    </source>
</evidence>
<dbReference type="GO" id="GO:0003676">
    <property type="term" value="F:nucleic acid binding"/>
    <property type="evidence" value="ECO:0007669"/>
    <property type="project" value="InterPro"/>
</dbReference>
<dbReference type="OrthoDB" id="4073963at2759"/>
<dbReference type="InterPro" id="IPR012677">
    <property type="entry name" value="Nucleotide-bd_a/b_plait_sf"/>
</dbReference>
<dbReference type="STRING" id="984485.A0A1E4RSJ4"/>
<keyword evidence="2" id="KW-1185">Reference proteome</keyword>
<dbReference type="RefSeq" id="XP_020079316.1">
    <property type="nucleotide sequence ID" value="XM_020219513.1"/>
</dbReference>
<evidence type="ECO:0000313" key="1">
    <source>
        <dbReference type="EMBL" id="ODV70249.1"/>
    </source>
</evidence>
<dbReference type="Gene3D" id="3.30.70.330">
    <property type="match status" value="1"/>
</dbReference>
<accession>A0A1E4RSJ4</accession>
<reference evidence="2" key="1">
    <citation type="submission" date="2016-05" db="EMBL/GenBank/DDBJ databases">
        <title>Comparative genomics of biotechnologically important yeasts.</title>
        <authorList>
            <consortium name="DOE Joint Genome Institute"/>
            <person name="Riley R."/>
            <person name="Haridas S."/>
            <person name="Wolfe K.H."/>
            <person name="Lopes M.R."/>
            <person name="Hittinger C.T."/>
            <person name="Goker M."/>
            <person name="Salamov A."/>
            <person name="Wisecaver J."/>
            <person name="Long T.M."/>
            <person name="Aerts A.L."/>
            <person name="Barry K."/>
            <person name="Choi C."/>
            <person name="Clum A."/>
            <person name="Coughlan A.Y."/>
            <person name="Deshpande S."/>
            <person name="Douglass A.P."/>
            <person name="Hanson S.J."/>
            <person name="Klenk H.-P."/>
            <person name="Labutti K."/>
            <person name="Lapidus A."/>
            <person name="Lindquist E."/>
            <person name="Lipzen A."/>
            <person name="Meier-Kolthoff J.P."/>
            <person name="Ohm R.A."/>
            <person name="Otillar R.P."/>
            <person name="Pangilinan J."/>
            <person name="Peng Y."/>
            <person name="Rokas A."/>
            <person name="Rosa C.A."/>
            <person name="Scheuner C."/>
            <person name="Sibirny A.A."/>
            <person name="Slot J.C."/>
            <person name="Stielow J.B."/>
            <person name="Sun H."/>
            <person name="Kurtzman C.P."/>
            <person name="Blackwell M."/>
            <person name="Grigoriev I.V."/>
            <person name="Jeffries T.W."/>
        </authorList>
    </citation>
    <scope>NUCLEOTIDE SEQUENCE [LARGE SCALE GENOMIC DNA]</scope>
    <source>
        <strain evidence="2">NRRL Y-1933</strain>
    </source>
</reference>
<dbReference type="AlphaFoldDB" id="A0A1E4RSJ4"/>
<proteinExistence type="predicted"/>
<dbReference type="InterPro" id="IPR035979">
    <property type="entry name" value="RBD_domain_sf"/>
</dbReference>
<dbReference type="EMBL" id="KV454538">
    <property type="protein sequence ID" value="ODV70249.1"/>
    <property type="molecule type" value="Genomic_DNA"/>
</dbReference>
<dbReference type="Proteomes" id="UP000095085">
    <property type="component" value="Unassembled WGS sequence"/>
</dbReference>
<protein>
    <submittedName>
        <fullName evidence="1">Uncharacterized protein</fullName>
    </submittedName>
</protein>
<gene>
    <name evidence="1" type="ORF">HYPBUDRAFT_133347</name>
</gene>